<dbReference type="Proteomes" id="UP001150581">
    <property type="component" value="Unassembled WGS sequence"/>
</dbReference>
<protein>
    <submittedName>
        <fullName evidence="1">Uncharacterized protein</fullName>
    </submittedName>
</protein>
<comment type="caution">
    <text evidence="1">The sequence shown here is derived from an EMBL/GenBank/DDBJ whole genome shotgun (WGS) entry which is preliminary data.</text>
</comment>
<organism evidence="1 2">
    <name type="scientific">Kickxella alabastrina</name>
    <dbReference type="NCBI Taxonomy" id="61397"/>
    <lineage>
        <taxon>Eukaryota</taxon>
        <taxon>Fungi</taxon>
        <taxon>Fungi incertae sedis</taxon>
        <taxon>Zoopagomycota</taxon>
        <taxon>Kickxellomycotina</taxon>
        <taxon>Kickxellomycetes</taxon>
        <taxon>Kickxellales</taxon>
        <taxon>Kickxellaceae</taxon>
        <taxon>Kickxella</taxon>
    </lineage>
</organism>
<gene>
    <name evidence="1" type="ORF">LPJ66_004858</name>
</gene>
<evidence type="ECO:0000313" key="1">
    <source>
        <dbReference type="EMBL" id="KAJ1894987.1"/>
    </source>
</evidence>
<proteinExistence type="predicted"/>
<keyword evidence="2" id="KW-1185">Reference proteome</keyword>
<accession>A0ACC1IG68</accession>
<sequence>MVVFNSASTNEPTVPRTTNVLCQVCRALFKSKPKANSNNSGAAHTIYELQCGLVEESAAHYVAEATLDEAEGAISELTTEYANQYVACFVAENSRAETDAENVAFRAEMDALYTQLNESHRETPEIRRDTSAKLEKSEVFRAQEEARRIAAVCLCQYGRRGGKSGVCSQCRQCRAY</sequence>
<reference evidence="1" key="1">
    <citation type="submission" date="2022-07" db="EMBL/GenBank/DDBJ databases">
        <title>Phylogenomic reconstructions and comparative analyses of Kickxellomycotina fungi.</title>
        <authorList>
            <person name="Reynolds N.K."/>
            <person name="Stajich J.E."/>
            <person name="Barry K."/>
            <person name="Grigoriev I.V."/>
            <person name="Crous P."/>
            <person name="Smith M.E."/>
        </authorList>
    </citation>
    <scope>NUCLEOTIDE SEQUENCE</scope>
    <source>
        <strain evidence="1">Benny 63K</strain>
    </source>
</reference>
<name>A0ACC1IG68_9FUNG</name>
<dbReference type="EMBL" id="JANBPG010000621">
    <property type="protein sequence ID" value="KAJ1894987.1"/>
    <property type="molecule type" value="Genomic_DNA"/>
</dbReference>
<evidence type="ECO:0000313" key="2">
    <source>
        <dbReference type="Proteomes" id="UP001150581"/>
    </source>
</evidence>